<feature type="domain" description="Serine hydrolase" evidence="4">
    <location>
        <begin position="34"/>
        <end position="242"/>
    </location>
</feature>
<dbReference type="GeneID" id="19162365"/>
<dbReference type="Proteomes" id="UP000019484">
    <property type="component" value="Unassembled WGS sequence"/>
</dbReference>
<gene>
    <name evidence="5" type="ORF">A1O1_07508</name>
</gene>
<feature type="region of interest" description="Disordered" evidence="3">
    <location>
        <begin position="1"/>
        <end position="25"/>
    </location>
</feature>
<name>W9Y2N9_9EURO</name>
<keyword evidence="2" id="KW-0378">Hydrolase</keyword>
<keyword evidence="6" id="KW-1185">Reference proteome</keyword>
<protein>
    <recommendedName>
        <fullName evidence="4">Serine hydrolase domain-containing protein</fullName>
    </recommendedName>
</protein>
<evidence type="ECO:0000259" key="4">
    <source>
        <dbReference type="Pfam" id="PF03959"/>
    </source>
</evidence>
<dbReference type="EMBL" id="AMWN01000006">
    <property type="protein sequence ID" value="EXJ83880.1"/>
    <property type="molecule type" value="Genomic_DNA"/>
</dbReference>
<dbReference type="PANTHER" id="PTHR48070">
    <property type="entry name" value="ESTERASE OVCA2"/>
    <property type="match status" value="1"/>
</dbReference>
<comment type="caution">
    <text evidence="5">The sequence shown here is derived from an EMBL/GenBank/DDBJ whole genome shotgun (WGS) entry which is preliminary data.</text>
</comment>
<comment type="similarity">
    <text evidence="1">Belongs to the LovG family.</text>
</comment>
<dbReference type="HOGENOM" id="CLU_051938_0_1_1"/>
<dbReference type="Pfam" id="PF03959">
    <property type="entry name" value="FSH1"/>
    <property type="match status" value="1"/>
</dbReference>
<evidence type="ECO:0000313" key="5">
    <source>
        <dbReference type="EMBL" id="EXJ83880.1"/>
    </source>
</evidence>
<accession>W9Y2N9</accession>
<dbReference type="InterPro" id="IPR050593">
    <property type="entry name" value="LovG"/>
</dbReference>
<feature type="compositionally biased region" description="Low complexity" evidence="3">
    <location>
        <begin position="1"/>
        <end position="21"/>
    </location>
</feature>
<evidence type="ECO:0000256" key="2">
    <source>
        <dbReference type="ARBA" id="ARBA00022801"/>
    </source>
</evidence>
<dbReference type="AlphaFoldDB" id="W9Y2N9"/>
<evidence type="ECO:0000313" key="6">
    <source>
        <dbReference type="Proteomes" id="UP000019484"/>
    </source>
</evidence>
<dbReference type="GO" id="GO:0016787">
    <property type="term" value="F:hydrolase activity"/>
    <property type="evidence" value="ECO:0007669"/>
    <property type="project" value="UniProtKB-KW"/>
</dbReference>
<dbReference type="STRING" id="1182541.W9Y2N9"/>
<evidence type="ECO:0000256" key="3">
    <source>
        <dbReference type="SAM" id="MobiDB-lite"/>
    </source>
</evidence>
<dbReference type="SUPFAM" id="SSF53474">
    <property type="entry name" value="alpha/beta-Hydrolases"/>
    <property type="match status" value="1"/>
</dbReference>
<dbReference type="InterPro" id="IPR005645">
    <property type="entry name" value="FSH-like_dom"/>
</dbReference>
<organism evidence="5 6">
    <name type="scientific">Capronia coronata CBS 617.96</name>
    <dbReference type="NCBI Taxonomy" id="1182541"/>
    <lineage>
        <taxon>Eukaryota</taxon>
        <taxon>Fungi</taxon>
        <taxon>Dikarya</taxon>
        <taxon>Ascomycota</taxon>
        <taxon>Pezizomycotina</taxon>
        <taxon>Eurotiomycetes</taxon>
        <taxon>Chaetothyriomycetidae</taxon>
        <taxon>Chaetothyriales</taxon>
        <taxon>Herpotrichiellaceae</taxon>
        <taxon>Capronia</taxon>
    </lineage>
</organism>
<sequence>MTSTSTSTSTPPSTTTIPKSTRPTHDSNGQLLPAILCLHGGGSNATVFKIQARRLIWNLEKQFRFVFAEAEIEGTPGFGMLPVFASCAPFYRWVSRRFVAGESDVEPTPTEEIAAVDESLRKLMDANGGVDSFRGVLGFSQGARLAAGLLLRQKIEERDRQGDSPWKFAFGVMLGGPYPPIALSEHVDPADYALLKSVPSVHGWGRDDHVKQGCEKLVAVFESDHCFQMEYDGGHHLPLKDVEAKDLCDLIMAAWYAGGGKFGVAADERY</sequence>
<reference evidence="5 6" key="1">
    <citation type="submission" date="2013-03" db="EMBL/GenBank/DDBJ databases">
        <title>The Genome Sequence of Capronia coronata CBS 617.96.</title>
        <authorList>
            <consortium name="The Broad Institute Genomics Platform"/>
            <person name="Cuomo C."/>
            <person name="de Hoog S."/>
            <person name="Gorbushina A."/>
            <person name="Walker B."/>
            <person name="Young S.K."/>
            <person name="Zeng Q."/>
            <person name="Gargeya S."/>
            <person name="Fitzgerald M."/>
            <person name="Haas B."/>
            <person name="Abouelleil A."/>
            <person name="Allen A.W."/>
            <person name="Alvarado L."/>
            <person name="Arachchi H.M."/>
            <person name="Berlin A.M."/>
            <person name="Chapman S.B."/>
            <person name="Gainer-Dewar J."/>
            <person name="Goldberg J."/>
            <person name="Griggs A."/>
            <person name="Gujja S."/>
            <person name="Hansen M."/>
            <person name="Howarth C."/>
            <person name="Imamovic A."/>
            <person name="Ireland A."/>
            <person name="Larimer J."/>
            <person name="McCowan C."/>
            <person name="Murphy C."/>
            <person name="Pearson M."/>
            <person name="Poon T.W."/>
            <person name="Priest M."/>
            <person name="Roberts A."/>
            <person name="Saif S."/>
            <person name="Shea T."/>
            <person name="Sisk P."/>
            <person name="Sykes S."/>
            <person name="Wortman J."/>
            <person name="Nusbaum C."/>
            <person name="Birren B."/>
        </authorList>
    </citation>
    <scope>NUCLEOTIDE SEQUENCE [LARGE SCALE GENOMIC DNA]</scope>
    <source>
        <strain evidence="5 6">CBS 617.96</strain>
    </source>
</reference>
<dbReference type="GO" id="GO:0005634">
    <property type="term" value="C:nucleus"/>
    <property type="evidence" value="ECO:0007669"/>
    <property type="project" value="TreeGrafter"/>
</dbReference>
<dbReference type="Gene3D" id="3.40.50.1820">
    <property type="entry name" value="alpha/beta hydrolase"/>
    <property type="match status" value="1"/>
</dbReference>
<dbReference type="GO" id="GO:0005737">
    <property type="term" value="C:cytoplasm"/>
    <property type="evidence" value="ECO:0007669"/>
    <property type="project" value="TreeGrafter"/>
</dbReference>
<evidence type="ECO:0000256" key="1">
    <source>
        <dbReference type="ARBA" id="ARBA00005863"/>
    </source>
</evidence>
<dbReference type="RefSeq" id="XP_007726566.1">
    <property type="nucleotide sequence ID" value="XM_007728376.1"/>
</dbReference>
<dbReference type="eggNOG" id="KOG2551">
    <property type="taxonomic scope" value="Eukaryota"/>
</dbReference>
<dbReference type="OrthoDB" id="414698at2759"/>
<dbReference type="GO" id="GO:0044550">
    <property type="term" value="P:secondary metabolite biosynthetic process"/>
    <property type="evidence" value="ECO:0007669"/>
    <property type="project" value="TreeGrafter"/>
</dbReference>
<dbReference type="PANTHER" id="PTHR48070:SF3">
    <property type="entry name" value="ESTERASE DBAE-RELATED"/>
    <property type="match status" value="1"/>
</dbReference>
<proteinExistence type="inferred from homology"/>
<dbReference type="InterPro" id="IPR029058">
    <property type="entry name" value="AB_hydrolase_fold"/>
</dbReference>